<name>A0ABY3R6D7_9BRAD</name>
<dbReference type="EMBL" id="CP088156">
    <property type="protein sequence ID" value="UFZ02885.1"/>
    <property type="molecule type" value="Genomic_DNA"/>
</dbReference>
<accession>A0ABY3R6D7</accession>
<evidence type="ECO:0000313" key="2">
    <source>
        <dbReference type="Proteomes" id="UP001431010"/>
    </source>
</evidence>
<organism evidence="1 2">
    <name type="scientific">Bradyrhizobium ontarionense</name>
    <dbReference type="NCBI Taxonomy" id="2898149"/>
    <lineage>
        <taxon>Bacteria</taxon>
        <taxon>Pseudomonadati</taxon>
        <taxon>Pseudomonadota</taxon>
        <taxon>Alphaproteobacteria</taxon>
        <taxon>Hyphomicrobiales</taxon>
        <taxon>Nitrobacteraceae</taxon>
        <taxon>Bradyrhizobium</taxon>
    </lineage>
</organism>
<dbReference type="RefSeq" id="WP_231318670.1">
    <property type="nucleotide sequence ID" value="NZ_CP088156.1"/>
</dbReference>
<proteinExistence type="predicted"/>
<reference evidence="1" key="1">
    <citation type="journal article" date="2024" name="Antonie Van Leeuwenhoek">
        <title>Bradyrhizobium ontarionense sp. nov., a novel bacterial symbiont isolated from Aeschynomene indica (Indian jointvetch), harbours photosynthesis, nitrogen fixation and nitrous oxide (N2O) reductase genes.</title>
        <authorList>
            <person name="Bromfield E.S.P."/>
            <person name="Cloutier S."/>
        </authorList>
    </citation>
    <scope>NUCLEOTIDE SEQUENCE</scope>
    <source>
        <strain evidence="1">A19</strain>
    </source>
</reference>
<keyword evidence="2" id="KW-1185">Reference proteome</keyword>
<sequence>MDYSPGRSLFALLSKVEQMRARHLGIEAPNKAASRKRGFWSAESDVETVLCLAFMLIVGIIVKLTPP</sequence>
<gene>
    <name evidence="1" type="ORF">LQG66_27020</name>
</gene>
<protein>
    <submittedName>
        <fullName evidence="1">Transporter</fullName>
    </submittedName>
</protein>
<dbReference type="Proteomes" id="UP001431010">
    <property type="component" value="Chromosome"/>
</dbReference>
<evidence type="ECO:0000313" key="1">
    <source>
        <dbReference type="EMBL" id="UFZ02885.1"/>
    </source>
</evidence>